<accession>A0A0F9IFC2</accession>
<evidence type="ECO:0000313" key="2">
    <source>
        <dbReference type="EMBL" id="KKL92495.1"/>
    </source>
</evidence>
<proteinExistence type="predicted"/>
<comment type="caution">
    <text evidence="2">The sequence shown here is derived from an EMBL/GenBank/DDBJ whole genome shotgun (WGS) entry which is preliminary data.</text>
</comment>
<dbReference type="EMBL" id="LAZR01019448">
    <property type="protein sequence ID" value="KKL92495.1"/>
    <property type="molecule type" value="Genomic_DNA"/>
</dbReference>
<feature type="compositionally biased region" description="Basic residues" evidence="1">
    <location>
        <begin position="42"/>
        <end position="51"/>
    </location>
</feature>
<feature type="region of interest" description="Disordered" evidence="1">
    <location>
        <begin position="36"/>
        <end position="56"/>
    </location>
</feature>
<protein>
    <submittedName>
        <fullName evidence="2">Uncharacterized protein</fullName>
    </submittedName>
</protein>
<name>A0A0F9IFC2_9ZZZZ</name>
<reference evidence="2" key="1">
    <citation type="journal article" date="2015" name="Nature">
        <title>Complex archaea that bridge the gap between prokaryotes and eukaryotes.</title>
        <authorList>
            <person name="Spang A."/>
            <person name="Saw J.H."/>
            <person name="Jorgensen S.L."/>
            <person name="Zaremba-Niedzwiedzka K."/>
            <person name="Martijn J."/>
            <person name="Lind A.E."/>
            <person name="van Eijk R."/>
            <person name="Schleper C."/>
            <person name="Guy L."/>
            <person name="Ettema T.J."/>
        </authorList>
    </citation>
    <scope>NUCLEOTIDE SEQUENCE</scope>
</reference>
<evidence type="ECO:0000256" key="1">
    <source>
        <dbReference type="SAM" id="MobiDB-lite"/>
    </source>
</evidence>
<sequence length="85" mass="10004">VWDRSGAFWRHTSQTVRNIGRCRTYIEEAMAVAKKYANRPAPKPRRGRRPRRDPLREAGRAALAELRQTKAERARKLAEQYRQSQ</sequence>
<gene>
    <name evidence="2" type="ORF">LCGC14_1884100</name>
</gene>
<dbReference type="AlphaFoldDB" id="A0A0F9IFC2"/>
<organism evidence="2">
    <name type="scientific">marine sediment metagenome</name>
    <dbReference type="NCBI Taxonomy" id="412755"/>
    <lineage>
        <taxon>unclassified sequences</taxon>
        <taxon>metagenomes</taxon>
        <taxon>ecological metagenomes</taxon>
    </lineage>
</organism>
<feature type="non-terminal residue" evidence="2">
    <location>
        <position position="1"/>
    </location>
</feature>